<proteinExistence type="inferred from homology"/>
<name>A0A3N2BDY0_9MICO</name>
<dbReference type="InterPro" id="IPR044946">
    <property type="entry name" value="Restrct_endonuc_typeI_TRD_sf"/>
</dbReference>
<dbReference type="AlphaFoldDB" id="A0A3N2BDY0"/>
<dbReference type="PANTHER" id="PTHR43140">
    <property type="entry name" value="TYPE-1 RESTRICTION ENZYME ECOKI SPECIFICITY PROTEIN"/>
    <property type="match status" value="1"/>
</dbReference>
<dbReference type="GO" id="GO:0009307">
    <property type="term" value="P:DNA restriction-modification system"/>
    <property type="evidence" value="ECO:0007669"/>
    <property type="project" value="UniProtKB-KW"/>
</dbReference>
<keyword evidence="3" id="KW-0238">DNA-binding</keyword>
<dbReference type="RefSeq" id="WP_123303874.1">
    <property type="nucleotide sequence ID" value="NZ_RKHK01000001.1"/>
</dbReference>
<accession>A0A3N2BDY0</accession>
<dbReference type="Gene3D" id="1.10.287.1120">
    <property type="entry name" value="Bipartite methylase S protein"/>
    <property type="match status" value="1"/>
</dbReference>
<dbReference type="Proteomes" id="UP000280668">
    <property type="component" value="Unassembled WGS sequence"/>
</dbReference>
<dbReference type="PANTHER" id="PTHR43140:SF1">
    <property type="entry name" value="TYPE I RESTRICTION ENZYME ECOKI SPECIFICITY SUBUNIT"/>
    <property type="match status" value="1"/>
</dbReference>
<comment type="caution">
    <text evidence="7">The sequence shown here is derived from an EMBL/GenBank/DDBJ whole genome shotgun (WGS) entry which is preliminary data.</text>
</comment>
<dbReference type="SUPFAM" id="SSF116734">
    <property type="entry name" value="DNA methylase specificity domain"/>
    <property type="match status" value="2"/>
</dbReference>
<feature type="domain" description="Type I restriction modification DNA specificity" evidence="6">
    <location>
        <begin position="15"/>
        <end position="189"/>
    </location>
</feature>
<dbReference type="CDD" id="cd17283">
    <property type="entry name" value="RMtype1_S_Hpy180ORF7835P_TRD2-CR2_like"/>
    <property type="match status" value="1"/>
</dbReference>
<evidence type="ECO:0000313" key="8">
    <source>
        <dbReference type="Proteomes" id="UP000280668"/>
    </source>
</evidence>
<keyword evidence="5" id="KW-0175">Coiled coil</keyword>
<evidence type="ECO:0000259" key="6">
    <source>
        <dbReference type="Pfam" id="PF01420"/>
    </source>
</evidence>
<keyword evidence="2" id="KW-0680">Restriction system</keyword>
<dbReference type="Gene3D" id="3.90.220.20">
    <property type="entry name" value="DNA methylase specificity domains"/>
    <property type="match status" value="2"/>
</dbReference>
<organism evidence="7 8">
    <name type="scientific">Bogoriella caseilytica</name>
    <dbReference type="NCBI Taxonomy" id="56055"/>
    <lineage>
        <taxon>Bacteria</taxon>
        <taxon>Bacillati</taxon>
        <taxon>Actinomycetota</taxon>
        <taxon>Actinomycetes</taxon>
        <taxon>Micrococcales</taxon>
        <taxon>Bogoriellaceae</taxon>
        <taxon>Bogoriella</taxon>
    </lineage>
</organism>
<reference evidence="7 8" key="1">
    <citation type="submission" date="2018-11" db="EMBL/GenBank/DDBJ databases">
        <title>Sequencing the genomes of 1000 actinobacteria strains.</title>
        <authorList>
            <person name="Klenk H.-P."/>
        </authorList>
    </citation>
    <scope>NUCLEOTIDE SEQUENCE [LARGE SCALE GENOMIC DNA]</scope>
    <source>
        <strain evidence="7 8">DSM 11294</strain>
    </source>
</reference>
<evidence type="ECO:0000313" key="7">
    <source>
        <dbReference type="EMBL" id="ROR73460.1"/>
    </source>
</evidence>
<comment type="similarity">
    <text evidence="1">Belongs to the type-I restriction system S methylase family.</text>
</comment>
<protein>
    <submittedName>
        <fullName evidence="7">Type I restriction enzyme S subunit</fullName>
    </submittedName>
</protein>
<dbReference type="InterPro" id="IPR051212">
    <property type="entry name" value="Type-I_RE_S_subunit"/>
</dbReference>
<evidence type="ECO:0000256" key="5">
    <source>
        <dbReference type="SAM" id="Coils"/>
    </source>
</evidence>
<keyword evidence="8" id="KW-1185">Reference proteome</keyword>
<dbReference type="OrthoDB" id="3197085at2"/>
<feature type="coiled-coil region" evidence="5">
    <location>
        <begin position="174"/>
        <end position="201"/>
    </location>
</feature>
<evidence type="ECO:0000256" key="4">
    <source>
        <dbReference type="ARBA" id="ARBA00038652"/>
    </source>
</evidence>
<dbReference type="EMBL" id="RKHK01000001">
    <property type="protein sequence ID" value="ROR73460.1"/>
    <property type="molecule type" value="Genomic_DNA"/>
</dbReference>
<dbReference type="CDD" id="cd17268">
    <property type="entry name" value="RMtype1_S_Ara36733I_TRD1-CR1_like"/>
    <property type="match status" value="1"/>
</dbReference>
<comment type="subunit">
    <text evidence="4">The methyltransferase is composed of M and S polypeptides.</text>
</comment>
<evidence type="ECO:0000256" key="1">
    <source>
        <dbReference type="ARBA" id="ARBA00010923"/>
    </source>
</evidence>
<evidence type="ECO:0000256" key="2">
    <source>
        <dbReference type="ARBA" id="ARBA00022747"/>
    </source>
</evidence>
<feature type="domain" description="Type I restriction modification DNA specificity" evidence="6">
    <location>
        <begin position="212"/>
        <end position="385"/>
    </location>
</feature>
<dbReference type="Pfam" id="PF01420">
    <property type="entry name" value="Methylase_S"/>
    <property type="match status" value="2"/>
</dbReference>
<dbReference type="GO" id="GO:0003677">
    <property type="term" value="F:DNA binding"/>
    <property type="evidence" value="ECO:0007669"/>
    <property type="project" value="UniProtKB-KW"/>
</dbReference>
<gene>
    <name evidence="7" type="ORF">EDD31_1841</name>
</gene>
<evidence type="ECO:0000256" key="3">
    <source>
        <dbReference type="ARBA" id="ARBA00023125"/>
    </source>
</evidence>
<sequence>MSRVDELIQELCQDGVERKPLGEFATLVRGNGMPKTDLVEEGVGAVHYGQIYTHYGVWATETLSFVAPETAARLAKVESGDIIITNTSENIDDVGKAVAWLGSKVIVTGGHATVIKHDQDPKYLAYWFASADFYVQKRKLATGTKVIDVSAKQMATVRIPVPPLEVQREIVRVLDQFTQLEAELEAELEARRRQYDFYARELLAADGDVPRVRFGDVAKIVRGASPRPIGRFLTDDPTGVPWIKIGDVPAGGKYITSTAQRVTPEGALKSRRVTSGDFVLSNSMSFGRPYISRVDGCIHDGWLAISDFEDSFLPDYLYYLLRSAPVQEEFVRKAGAGTVKNLNAAIVRLVVIPMPKIEEQERVVDLLDRFDALVNDLSLGLPAELAARRKQYEYYRDKLLTFEEAA</sequence>
<dbReference type="InterPro" id="IPR000055">
    <property type="entry name" value="Restrct_endonuc_typeI_TRD"/>
</dbReference>